<dbReference type="EMBL" id="CP045997">
    <property type="protein sequence ID" value="QHV96346.1"/>
    <property type="molecule type" value="Genomic_DNA"/>
</dbReference>
<gene>
    <name evidence="1" type="ORF">GJR95_15545</name>
</gene>
<accession>A0A6P1VY77</accession>
<dbReference type="Proteomes" id="UP000464577">
    <property type="component" value="Chromosome"/>
</dbReference>
<dbReference type="AlphaFoldDB" id="A0A6P1VY77"/>
<dbReference type="RefSeq" id="WP_162386753.1">
    <property type="nucleotide sequence ID" value="NZ_CP045997.1"/>
</dbReference>
<keyword evidence="2" id="KW-1185">Reference proteome</keyword>
<evidence type="ECO:0000313" key="2">
    <source>
        <dbReference type="Proteomes" id="UP000464577"/>
    </source>
</evidence>
<organism evidence="1 2">
    <name type="scientific">Spirosoma endbachense</name>
    <dbReference type="NCBI Taxonomy" id="2666025"/>
    <lineage>
        <taxon>Bacteria</taxon>
        <taxon>Pseudomonadati</taxon>
        <taxon>Bacteroidota</taxon>
        <taxon>Cytophagia</taxon>
        <taxon>Cytophagales</taxon>
        <taxon>Cytophagaceae</taxon>
        <taxon>Spirosoma</taxon>
    </lineage>
</organism>
<protein>
    <submittedName>
        <fullName evidence="1">Uncharacterized protein</fullName>
    </submittedName>
</protein>
<dbReference type="KEGG" id="senf:GJR95_15545"/>
<evidence type="ECO:0000313" key="1">
    <source>
        <dbReference type="EMBL" id="QHV96346.1"/>
    </source>
</evidence>
<sequence>MKPLVLIIIFLVATHAQVVGQVIFNDKYEAAPGSQIPFGEVSGINGKTPGLQSLSLTIYYRTKKEAIPISVHSDGSWAGVLPALPAKAKVLFVFDALRKANQADTNKVRDLLNAAYSKFSKDLTQTPFPGLNDTQAKATIDSLYKASIPVELALFKTSDQKPLNAVITDNFQKLTSSESDLDLIFKLDSITTQLDNERSDIENGWKDLKDKSILNRPLLIDSDSLELLSWKSVADSLLLPNYERVLDSLRNRTTDATLIRTVNSIASSVNDYARTLAAQKRFAAPIDKFNQKQREFLAFVSSGQFYVSTLQSESIETTEILKYASIDVTGLAFPNFKGDVTAPMNTTQAAANAYAGFFFMISPYFQDFLGPKLREAWRKRCGKIRSETQGFGIAPSLGVALFQVVGENPKPIYFLGASLRLNEAFRLNAGWSFFKLNKSAPQFQWMPGFGVSLRLSNLGDLMRLFSSTTSELTNVP</sequence>
<proteinExistence type="predicted"/>
<reference evidence="1 2" key="1">
    <citation type="submission" date="2019-11" db="EMBL/GenBank/DDBJ databases">
        <title>Spirosoma endbachense sp. nov., isolated from a natural salt meadow.</title>
        <authorList>
            <person name="Rojas J."/>
            <person name="Ambika Manirajan B."/>
            <person name="Ratering S."/>
            <person name="Suarez C."/>
            <person name="Geissler-Plaum R."/>
            <person name="Schnell S."/>
        </authorList>
    </citation>
    <scope>NUCLEOTIDE SEQUENCE [LARGE SCALE GENOMIC DNA]</scope>
    <source>
        <strain evidence="1 2">I-24</strain>
    </source>
</reference>
<name>A0A6P1VY77_9BACT</name>